<name>A0ABD2YWB3_9GENT</name>
<evidence type="ECO:0000256" key="3">
    <source>
        <dbReference type="ARBA" id="ARBA00007967"/>
    </source>
</evidence>
<dbReference type="InterPro" id="IPR029063">
    <property type="entry name" value="SAM-dependent_MTases_sf"/>
</dbReference>
<evidence type="ECO:0000256" key="2">
    <source>
        <dbReference type="ARBA" id="ARBA00004913"/>
    </source>
</evidence>
<dbReference type="EMBL" id="JBJUIK010000012">
    <property type="protein sequence ID" value="KAL3510420.1"/>
    <property type="molecule type" value="Genomic_DNA"/>
</dbReference>
<keyword evidence="5" id="KW-0808">Transferase</keyword>
<comment type="cofactor">
    <cofactor evidence="1">
        <name>Mg(2+)</name>
        <dbReference type="ChEBI" id="CHEBI:18420"/>
    </cofactor>
</comment>
<dbReference type="Proteomes" id="UP001630127">
    <property type="component" value="Unassembled WGS sequence"/>
</dbReference>
<dbReference type="Gene3D" id="3.40.50.150">
    <property type="entry name" value="Vaccinia Virus protein VP39"/>
    <property type="match status" value="1"/>
</dbReference>
<dbReference type="GO" id="GO:0032259">
    <property type="term" value="P:methylation"/>
    <property type="evidence" value="ECO:0007669"/>
    <property type="project" value="UniProtKB-KW"/>
</dbReference>
<evidence type="ECO:0000256" key="4">
    <source>
        <dbReference type="ARBA" id="ARBA00022603"/>
    </source>
</evidence>
<evidence type="ECO:0000256" key="1">
    <source>
        <dbReference type="ARBA" id="ARBA00001946"/>
    </source>
</evidence>
<gene>
    <name evidence="8" type="ORF">ACH5RR_029821</name>
</gene>
<comment type="similarity">
    <text evidence="3">Belongs to the methyltransferase superfamily. Type-7 methyltransferase family.</text>
</comment>
<evidence type="ECO:0000256" key="7">
    <source>
        <dbReference type="ARBA" id="ARBA00022842"/>
    </source>
</evidence>
<comment type="pathway">
    <text evidence="2">Alkaloid biosynthesis.</text>
</comment>
<keyword evidence="6" id="KW-0479">Metal-binding</keyword>
<evidence type="ECO:0000313" key="9">
    <source>
        <dbReference type="Proteomes" id="UP001630127"/>
    </source>
</evidence>
<protein>
    <recommendedName>
        <fullName evidence="10">S-adenosylmethionine-dependent methyltransferase</fullName>
    </recommendedName>
</protein>
<evidence type="ECO:0000313" key="8">
    <source>
        <dbReference type="EMBL" id="KAL3510420.1"/>
    </source>
</evidence>
<keyword evidence="7" id="KW-0460">Magnesium</keyword>
<proteinExistence type="inferred from homology"/>
<evidence type="ECO:0008006" key="10">
    <source>
        <dbReference type="Google" id="ProtNLM"/>
    </source>
</evidence>
<comment type="caution">
    <text evidence="8">The sequence shown here is derived from an EMBL/GenBank/DDBJ whole genome shotgun (WGS) entry which is preliminary data.</text>
</comment>
<keyword evidence="9" id="KW-1185">Reference proteome</keyword>
<dbReference type="SUPFAM" id="SSF53335">
    <property type="entry name" value="S-adenosyl-L-methionine-dependent methyltransferases"/>
    <property type="match status" value="1"/>
</dbReference>
<dbReference type="GO" id="GO:0046872">
    <property type="term" value="F:metal ion binding"/>
    <property type="evidence" value="ECO:0007669"/>
    <property type="project" value="UniProtKB-KW"/>
</dbReference>
<dbReference type="Pfam" id="PF03492">
    <property type="entry name" value="Methyltransf_7"/>
    <property type="match status" value="1"/>
</dbReference>
<keyword evidence="4" id="KW-0489">Methyltransferase</keyword>
<evidence type="ECO:0000256" key="5">
    <source>
        <dbReference type="ARBA" id="ARBA00022679"/>
    </source>
</evidence>
<reference evidence="8 9" key="1">
    <citation type="submission" date="2024-11" db="EMBL/GenBank/DDBJ databases">
        <title>A near-complete genome assembly of Cinchona calisaya.</title>
        <authorList>
            <person name="Lian D.C."/>
            <person name="Zhao X.W."/>
            <person name="Wei L."/>
        </authorList>
    </citation>
    <scope>NUCLEOTIDE SEQUENCE [LARGE SCALE GENOMIC DNA]</scope>
    <source>
        <tissue evidence="8">Nenye</tissue>
    </source>
</reference>
<dbReference type="AlphaFoldDB" id="A0ABD2YWB3"/>
<accession>A0ABD2YWB3</accession>
<organism evidence="8 9">
    <name type="scientific">Cinchona calisaya</name>
    <dbReference type="NCBI Taxonomy" id="153742"/>
    <lineage>
        <taxon>Eukaryota</taxon>
        <taxon>Viridiplantae</taxon>
        <taxon>Streptophyta</taxon>
        <taxon>Embryophyta</taxon>
        <taxon>Tracheophyta</taxon>
        <taxon>Spermatophyta</taxon>
        <taxon>Magnoliopsida</taxon>
        <taxon>eudicotyledons</taxon>
        <taxon>Gunneridae</taxon>
        <taxon>Pentapetalae</taxon>
        <taxon>asterids</taxon>
        <taxon>lamiids</taxon>
        <taxon>Gentianales</taxon>
        <taxon>Rubiaceae</taxon>
        <taxon>Cinchonoideae</taxon>
        <taxon>Cinchoneae</taxon>
        <taxon>Cinchona</taxon>
    </lineage>
</organism>
<dbReference type="InterPro" id="IPR005299">
    <property type="entry name" value="MeTrfase_7"/>
</dbReference>
<evidence type="ECO:0000256" key="6">
    <source>
        <dbReference type="ARBA" id="ARBA00022723"/>
    </source>
</evidence>
<dbReference type="PANTHER" id="PTHR31009">
    <property type="entry name" value="S-ADENOSYL-L-METHIONINE:CARBOXYL METHYLTRANSFERASE FAMILY PROTEIN"/>
    <property type="match status" value="1"/>
</dbReference>
<dbReference type="Gene3D" id="1.10.1200.270">
    <property type="entry name" value="Methyltransferase, alpha-helical capping domain"/>
    <property type="match status" value="1"/>
</dbReference>
<sequence>MAGNSTASLSNSFSMNGGNGTYSYSKNSIVQRAASLTAEAMIEEVIAESLDFEKLSMPPNTFRIADLGCSVGPNTYIAMQHIIVSIVRKYKSKGLGPQLPDFQVFFNDQTTNDFNTLFTSLPPERQYFVAGVPGSFHGQLFPKSSIYMVYSSFAFHWLSEVPKDVLIKHSPAWNRGRIFYTSASDVVAEAYAAQFAKDIDSILNARAKEIVRGGMMISLLTAVPDEYHYSKSGLGLFYDALGSSLLDMAHEGIINEDLVDSFNVPMYVTSPKEMSRLIENNGCFSIERLKLLEYGSDLDVPLDTGKHVTHIRAALEGIITAHFGNEIIDELFDRFDQKATVYRHLDASYRKGFLLFLALKRQ</sequence>
<dbReference type="GO" id="GO:0008168">
    <property type="term" value="F:methyltransferase activity"/>
    <property type="evidence" value="ECO:0007669"/>
    <property type="project" value="UniProtKB-KW"/>
</dbReference>
<dbReference type="InterPro" id="IPR042086">
    <property type="entry name" value="MeTrfase_capping"/>
</dbReference>